<feature type="region of interest" description="Disordered" evidence="14">
    <location>
        <begin position="697"/>
        <end position="720"/>
    </location>
</feature>
<evidence type="ECO:0000256" key="9">
    <source>
        <dbReference type="ARBA" id="ARBA00022989"/>
    </source>
</evidence>
<dbReference type="Proteomes" id="UP001108240">
    <property type="component" value="Unplaced"/>
</dbReference>
<dbReference type="GO" id="GO:0030855">
    <property type="term" value="P:epithelial cell differentiation"/>
    <property type="evidence" value="ECO:0007669"/>
    <property type="project" value="UniProtKB-ARBA"/>
</dbReference>
<dbReference type="InterPro" id="IPR017981">
    <property type="entry name" value="GPCR_2-like_7TM"/>
</dbReference>
<evidence type="ECO:0000256" key="1">
    <source>
        <dbReference type="ARBA" id="ARBA00004651"/>
    </source>
</evidence>
<dbReference type="PANTHER" id="PTHR12011:SF433">
    <property type="entry name" value="ADHESION G PROTEIN-COUPLED RECEPTOR E1-LIKE-RELATED"/>
    <property type="match status" value="1"/>
</dbReference>
<evidence type="ECO:0000256" key="2">
    <source>
        <dbReference type="ARBA" id="ARBA00022475"/>
    </source>
</evidence>
<feature type="transmembrane region" description="Helical" evidence="15">
    <location>
        <begin position="468"/>
        <end position="487"/>
    </location>
</feature>
<dbReference type="PROSITE" id="PS01186">
    <property type="entry name" value="EGF_2"/>
    <property type="match status" value="1"/>
</dbReference>
<feature type="domain" description="EGF-like" evidence="17">
    <location>
        <begin position="122"/>
        <end position="164"/>
    </location>
</feature>
<dbReference type="SMART" id="SM00181">
    <property type="entry name" value="EGF"/>
    <property type="match status" value="3"/>
</dbReference>
<dbReference type="PROSITE" id="PS50221">
    <property type="entry name" value="GAIN_B"/>
    <property type="match status" value="1"/>
</dbReference>
<dbReference type="SUPFAM" id="SSF57184">
    <property type="entry name" value="Growth factor receptor domain"/>
    <property type="match status" value="1"/>
</dbReference>
<evidence type="ECO:0000259" key="18">
    <source>
        <dbReference type="PROSITE" id="PS50221"/>
    </source>
</evidence>
<dbReference type="PRINTS" id="PR01278">
    <property type="entry name" value="CD97PROTEIN"/>
</dbReference>
<keyword evidence="2" id="KW-1003">Cell membrane</keyword>
<evidence type="ECO:0000313" key="21">
    <source>
        <dbReference type="Proteomes" id="UP001108240"/>
    </source>
</evidence>
<dbReference type="GO" id="GO:0005509">
    <property type="term" value="F:calcium ion binding"/>
    <property type="evidence" value="ECO:0007669"/>
    <property type="project" value="InterPro"/>
</dbReference>
<dbReference type="SMART" id="SM00179">
    <property type="entry name" value="EGF_CA"/>
    <property type="match status" value="3"/>
</dbReference>
<evidence type="ECO:0000256" key="16">
    <source>
        <dbReference type="SAM" id="SignalP"/>
    </source>
</evidence>
<dbReference type="OMA" id="RYICAYW"/>
<protein>
    <recommendedName>
        <fullName evidence="22">CD97 antigen-like</fullName>
    </recommendedName>
</protein>
<keyword evidence="6" id="KW-0677">Repeat</keyword>
<evidence type="ECO:0000256" key="7">
    <source>
        <dbReference type="ARBA" id="ARBA00022837"/>
    </source>
</evidence>
<dbReference type="PRINTS" id="PR00249">
    <property type="entry name" value="GPCRSECRETIN"/>
</dbReference>
<evidence type="ECO:0000256" key="11">
    <source>
        <dbReference type="ARBA" id="ARBA00023157"/>
    </source>
</evidence>
<dbReference type="GO" id="GO:0007155">
    <property type="term" value="P:cell adhesion"/>
    <property type="evidence" value="ECO:0007669"/>
    <property type="project" value="UniProtKB-KW"/>
</dbReference>
<accession>A0A8C1HKL4</accession>
<dbReference type="InterPro" id="IPR001881">
    <property type="entry name" value="EGF-like_Ca-bd_dom"/>
</dbReference>
<keyword evidence="10 15" id="KW-0472">Membrane</keyword>
<feature type="transmembrane region" description="Helical" evidence="15">
    <location>
        <begin position="618"/>
        <end position="642"/>
    </location>
</feature>
<feature type="domain" description="G-protein coupled receptors family 2 profile 2" evidence="19">
    <location>
        <begin position="431"/>
        <end position="672"/>
    </location>
</feature>
<dbReference type="PROSITE" id="PS50261">
    <property type="entry name" value="G_PROTEIN_RECEP_F2_4"/>
    <property type="match status" value="1"/>
</dbReference>
<dbReference type="PROSITE" id="PS01187">
    <property type="entry name" value="EGF_CA"/>
    <property type="match status" value="1"/>
</dbReference>
<dbReference type="InterPro" id="IPR009030">
    <property type="entry name" value="Growth_fac_rcpt_cys_sf"/>
</dbReference>
<dbReference type="InterPro" id="IPR003056">
    <property type="entry name" value="GPCR_2_ADGRE2_ADGRE5"/>
</dbReference>
<dbReference type="InterPro" id="IPR046338">
    <property type="entry name" value="GAIN_dom_sf"/>
</dbReference>
<dbReference type="SMART" id="SM00303">
    <property type="entry name" value="GPS"/>
    <property type="match status" value="1"/>
</dbReference>
<feature type="domain" description="GAIN-B" evidence="18">
    <location>
        <begin position="253"/>
        <end position="426"/>
    </location>
</feature>
<evidence type="ECO:0000256" key="15">
    <source>
        <dbReference type="SAM" id="Phobius"/>
    </source>
</evidence>
<evidence type="ECO:0000256" key="8">
    <source>
        <dbReference type="ARBA" id="ARBA00022889"/>
    </source>
</evidence>
<keyword evidence="8" id="KW-0130">Cell adhesion</keyword>
<evidence type="ECO:0000259" key="19">
    <source>
        <dbReference type="PROSITE" id="PS50261"/>
    </source>
</evidence>
<keyword evidence="4 15" id="KW-0812">Transmembrane</keyword>
<evidence type="ECO:0000256" key="10">
    <source>
        <dbReference type="ARBA" id="ARBA00023136"/>
    </source>
</evidence>
<feature type="transmembrane region" description="Helical" evidence="15">
    <location>
        <begin position="648"/>
        <end position="671"/>
    </location>
</feature>
<dbReference type="GeneTree" id="ENSGT00940000165798"/>
<dbReference type="InterPro" id="IPR000832">
    <property type="entry name" value="GPCR_2_secretin-like"/>
</dbReference>
<sequence length="720" mass="79996">MELKWALLLLGLFLQSSESLNCGVGYKSINKSCVDENECADLTVCGNYSKCLNTHGSYYCTCKEGFRSQPPNFTATTGQCFDVNECVSSVCGAHSSCFNTLGSFRCICSPGFHTHENSTCTDINECLEQDDCGTNANCSNHQGGYSCKCHQGYSNYGNNQSKCIEMSCDHFDSDAEDAPLKLKNLLALLRSNCESLRGPNGGRQTGEQLLENVFTSFDELLSEGNIADGKMLNQFLDVVENSMRLIGPQLKEPLTRMETHNTFAELAVMRGKTPPSGRVTLSTDSALFSTSWETVVGKSYPGFAFAALVSYKDLNSSRDLLHKMSRERSDDEERRVTYQLNSKVVTAVVSNAETKQLSEPVTLVFTHEEERAESEGMAYSCVYWDGAKGAWSGRGCEKAESNSTHTVCSCSHLSSFAVLMALYPVQDSFDLVLITRVGLVLSLVCLFLCILTFKFCRSIQGTRTSIHLHLSICLFIADLVFLCGISSTQNKVACGIVAGLLHFFFLSAFCWMLLEGVQLYRMVVLVFHTTLKHLYMYLVGYGVPLVIVTISAIAFSKGYGTDRHCWLSLDRYFIWSFFAPVCIIVVLNSFVFVITVWKLAEKFSSLNPDLSKLRNIRGFTVTAVAQMCVLGGMWVFGCFLFQEKGTQVALYLFTILNSLQGALIFIMHCLLSKPVRDEYCKLISRICSLKDKKYSEFSTNQSSNSQQPLRSNQSTGESKI</sequence>
<dbReference type="Gene3D" id="2.60.220.50">
    <property type="match status" value="1"/>
</dbReference>
<dbReference type="PROSITE" id="PS00010">
    <property type="entry name" value="ASX_HYDROXYL"/>
    <property type="match status" value="3"/>
</dbReference>
<dbReference type="Pfam" id="PF00002">
    <property type="entry name" value="7tm_2"/>
    <property type="match status" value="1"/>
</dbReference>
<dbReference type="FunFam" id="2.10.25.10:FF:000038">
    <property type="entry name" value="Fibrillin 2"/>
    <property type="match status" value="3"/>
</dbReference>
<dbReference type="InterPro" id="IPR018097">
    <property type="entry name" value="EGF_Ca-bd_CS"/>
</dbReference>
<feature type="transmembrane region" description="Helical" evidence="15">
    <location>
        <begin position="493"/>
        <end position="514"/>
    </location>
</feature>
<feature type="signal peptide" evidence="16">
    <location>
        <begin position="1"/>
        <end position="19"/>
    </location>
</feature>
<dbReference type="FunFam" id="1.20.1070.10:FF:000136">
    <property type="entry name" value="Adhesion G protein-coupled receptor E5"/>
    <property type="match status" value="1"/>
</dbReference>
<dbReference type="CDD" id="cd00054">
    <property type="entry name" value="EGF_CA"/>
    <property type="match status" value="3"/>
</dbReference>
<evidence type="ECO:0000259" key="17">
    <source>
        <dbReference type="PROSITE" id="PS50026"/>
    </source>
</evidence>
<dbReference type="PROSITE" id="PS50026">
    <property type="entry name" value="EGF_3"/>
    <property type="match status" value="3"/>
</dbReference>
<dbReference type="InterPro" id="IPR057244">
    <property type="entry name" value="GAIN_B"/>
</dbReference>
<evidence type="ECO:0000256" key="12">
    <source>
        <dbReference type="ARBA" id="ARBA00023180"/>
    </source>
</evidence>
<evidence type="ECO:0000256" key="14">
    <source>
        <dbReference type="SAM" id="MobiDB-lite"/>
    </source>
</evidence>
<dbReference type="GO" id="GO:0004930">
    <property type="term" value="F:G protein-coupled receptor activity"/>
    <property type="evidence" value="ECO:0007669"/>
    <property type="project" value="InterPro"/>
</dbReference>
<keyword evidence="11" id="KW-1015">Disulfide bond</keyword>
<evidence type="ECO:0000256" key="5">
    <source>
        <dbReference type="ARBA" id="ARBA00022729"/>
    </source>
</evidence>
<evidence type="ECO:0008006" key="22">
    <source>
        <dbReference type="Google" id="ProtNLM"/>
    </source>
</evidence>
<feature type="transmembrane region" description="Helical" evidence="15">
    <location>
        <begin position="574"/>
        <end position="597"/>
    </location>
</feature>
<keyword evidence="3 13" id="KW-0245">EGF-like domain</keyword>
<dbReference type="InterPro" id="IPR049883">
    <property type="entry name" value="NOTCH1_EGF-like"/>
</dbReference>
<feature type="transmembrane region" description="Helical" evidence="15">
    <location>
        <begin position="433"/>
        <end position="456"/>
    </location>
</feature>
<dbReference type="InterPro" id="IPR000203">
    <property type="entry name" value="GPS"/>
</dbReference>
<feature type="domain" description="EGF-like" evidence="17">
    <location>
        <begin position="82"/>
        <end position="121"/>
    </location>
</feature>
<keyword evidence="12" id="KW-0325">Glycoprotein</keyword>
<evidence type="ECO:0000313" key="20">
    <source>
        <dbReference type="Ensembl" id="ENSCCRP00000056913.2"/>
    </source>
</evidence>
<evidence type="ECO:0000256" key="3">
    <source>
        <dbReference type="ARBA" id="ARBA00022536"/>
    </source>
</evidence>
<dbReference type="Gene3D" id="1.20.1070.10">
    <property type="entry name" value="Rhodopsin 7-helix transmembrane proteins"/>
    <property type="match status" value="1"/>
</dbReference>
<keyword evidence="7" id="KW-0106">Calcium</keyword>
<dbReference type="Pfam" id="PF07645">
    <property type="entry name" value="EGF_CA"/>
    <property type="match status" value="3"/>
</dbReference>
<keyword evidence="5 16" id="KW-0732">Signal</keyword>
<dbReference type="GO" id="GO:0005886">
    <property type="term" value="C:plasma membrane"/>
    <property type="evidence" value="ECO:0007669"/>
    <property type="project" value="UniProtKB-SubCell"/>
</dbReference>
<dbReference type="InterPro" id="IPR000742">
    <property type="entry name" value="EGF"/>
</dbReference>
<feature type="transmembrane region" description="Helical" evidence="15">
    <location>
        <begin position="534"/>
        <end position="554"/>
    </location>
</feature>
<evidence type="ECO:0000256" key="13">
    <source>
        <dbReference type="PROSITE-ProRule" id="PRU00076"/>
    </source>
</evidence>
<dbReference type="SUPFAM" id="SSF81321">
    <property type="entry name" value="Family A G protein-coupled receptor-like"/>
    <property type="match status" value="1"/>
</dbReference>
<dbReference type="SUPFAM" id="SSF57196">
    <property type="entry name" value="EGF/Laminin"/>
    <property type="match status" value="1"/>
</dbReference>
<comment type="subcellular location">
    <subcellularLocation>
        <location evidence="1">Cell membrane</location>
        <topology evidence="1">Multi-pass membrane protein</topology>
    </subcellularLocation>
</comment>
<organism evidence="20 21">
    <name type="scientific">Cyprinus carpio carpio</name>
    <dbReference type="NCBI Taxonomy" id="630221"/>
    <lineage>
        <taxon>Eukaryota</taxon>
        <taxon>Metazoa</taxon>
        <taxon>Chordata</taxon>
        <taxon>Craniata</taxon>
        <taxon>Vertebrata</taxon>
        <taxon>Euteleostomi</taxon>
        <taxon>Actinopterygii</taxon>
        <taxon>Neopterygii</taxon>
        <taxon>Teleostei</taxon>
        <taxon>Ostariophysi</taxon>
        <taxon>Cypriniformes</taxon>
        <taxon>Cyprinidae</taxon>
        <taxon>Cyprininae</taxon>
        <taxon>Cyprinus</taxon>
    </lineage>
</organism>
<evidence type="ECO:0000256" key="6">
    <source>
        <dbReference type="ARBA" id="ARBA00022737"/>
    </source>
</evidence>
<name>A0A8C1HKL4_CYPCA</name>
<proteinExistence type="predicted"/>
<dbReference type="PANTHER" id="PTHR12011">
    <property type="entry name" value="ADHESION G-PROTEIN COUPLED RECEPTOR"/>
    <property type="match status" value="1"/>
</dbReference>
<evidence type="ECO:0000256" key="4">
    <source>
        <dbReference type="ARBA" id="ARBA00022692"/>
    </source>
</evidence>
<reference evidence="20" key="1">
    <citation type="submission" date="2025-08" db="UniProtKB">
        <authorList>
            <consortium name="Ensembl"/>
        </authorList>
    </citation>
    <scope>IDENTIFICATION</scope>
</reference>
<dbReference type="GO" id="GO:0007189">
    <property type="term" value="P:adenylate cyclase-activating G protein-coupled receptor signaling pathway"/>
    <property type="evidence" value="ECO:0007669"/>
    <property type="project" value="TreeGrafter"/>
</dbReference>
<keyword evidence="9 15" id="KW-1133">Transmembrane helix</keyword>
<dbReference type="AlphaFoldDB" id="A0A8C1HKL4"/>
<keyword evidence="21" id="KW-1185">Reference proteome</keyword>
<feature type="domain" description="EGF-like" evidence="17">
    <location>
        <begin position="35"/>
        <end position="72"/>
    </location>
</feature>
<dbReference type="InterPro" id="IPR000152">
    <property type="entry name" value="EGF-type_Asp/Asn_hydroxyl_site"/>
</dbReference>
<reference evidence="20" key="2">
    <citation type="submission" date="2025-09" db="UniProtKB">
        <authorList>
            <consortium name="Ensembl"/>
        </authorList>
    </citation>
    <scope>IDENTIFICATION</scope>
</reference>
<dbReference type="GO" id="GO:0007166">
    <property type="term" value="P:cell surface receptor signaling pathway"/>
    <property type="evidence" value="ECO:0007669"/>
    <property type="project" value="InterPro"/>
</dbReference>
<comment type="caution">
    <text evidence="13">Lacks conserved residue(s) required for the propagation of feature annotation.</text>
</comment>
<dbReference type="Gene3D" id="2.10.25.10">
    <property type="entry name" value="Laminin"/>
    <property type="match status" value="3"/>
</dbReference>
<dbReference type="Pfam" id="PF01825">
    <property type="entry name" value="GPS"/>
    <property type="match status" value="1"/>
</dbReference>
<dbReference type="Ensembl" id="ENSCCRT00000061701.2">
    <property type="protein sequence ID" value="ENSCCRP00000056913.2"/>
    <property type="gene ID" value="ENSCCRG00000030524.2"/>
</dbReference>
<feature type="chain" id="PRO_5039944555" description="CD97 antigen-like" evidence="16">
    <location>
        <begin position="20"/>
        <end position="720"/>
    </location>
</feature>